<evidence type="ECO:0000256" key="7">
    <source>
        <dbReference type="SAM" id="Phobius"/>
    </source>
</evidence>
<evidence type="ECO:0000256" key="1">
    <source>
        <dbReference type="ARBA" id="ARBA00004651"/>
    </source>
</evidence>
<dbReference type="AlphaFoldDB" id="A0A5B1BRZ0"/>
<dbReference type="Gene3D" id="1.20.1250.20">
    <property type="entry name" value="MFS general substrate transporter like domains"/>
    <property type="match status" value="1"/>
</dbReference>
<comment type="subcellular location">
    <subcellularLocation>
        <location evidence="1">Cell membrane</location>
        <topology evidence="1">Multi-pass membrane protein</topology>
    </subcellularLocation>
</comment>
<sequence>MAPVGRVHRHPAIGHLDNAYAVAPKFFAKFGNITPGLLGGNRRTFRECGQGGLRSMVARRSYHLGYLTAMVIDTIGNGLWIPFALLFFTYGRGMKLADAGTALTMGSLVSLLIGGLVTGVVVDRIGPFRTATLSSLIRVIAFPCYLAADTFASLVIIAVAVSFAGRLFWVAHPGMVSALAPSEDARVGLFSLISAMRSIGLGIGGLIASLGIWAARGSGLFWSFIVIANTVSFAVCGLLFWRLRRFDYKTQHRDENGVGRYRDVLAQRQFVVFVAAVFVLALASVGFDSILPVYLLELGFPPWAPPVAYLLACTLIAALAPLATKWGRRRSGLRLLALAAGLLGIAFTALTTMVAVDAAGRTALLGAAVILFGLAAATWGATALKVMLSFVPRGKAGRHSAVYSLSWGIAIAVGPGLFSSLFTLGRALPWIFLAVALVFAVAAFLASSRTPGHTLGAAIESRSSEGALVPSISSGFSPTPVADDGPSHTRTSRHRFWVIRWVTTGFHPIAQQRP</sequence>
<gene>
    <name evidence="9" type="ORF">F0Q45_12985</name>
</gene>
<feature type="transmembrane region" description="Helical" evidence="7">
    <location>
        <begin position="362"/>
        <end position="388"/>
    </location>
</feature>
<accession>A0A5B1BRZ0</accession>
<dbReference type="PANTHER" id="PTHR23517:SF2">
    <property type="entry name" value="MULTIDRUG RESISTANCE PROTEIN MDTH"/>
    <property type="match status" value="1"/>
</dbReference>
<keyword evidence="10" id="KW-1185">Reference proteome</keyword>
<keyword evidence="3" id="KW-1003">Cell membrane</keyword>
<evidence type="ECO:0000256" key="6">
    <source>
        <dbReference type="ARBA" id="ARBA00023136"/>
    </source>
</evidence>
<dbReference type="InterPro" id="IPR050171">
    <property type="entry name" value="MFS_Transporters"/>
</dbReference>
<proteinExistence type="predicted"/>
<dbReference type="InterPro" id="IPR020846">
    <property type="entry name" value="MFS_dom"/>
</dbReference>
<feature type="transmembrane region" description="Helical" evidence="7">
    <location>
        <begin position="270"/>
        <end position="291"/>
    </location>
</feature>
<evidence type="ECO:0000313" key="9">
    <source>
        <dbReference type="EMBL" id="KAA1249829.1"/>
    </source>
</evidence>
<dbReference type="OrthoDB" id="4109786at2"/>
<protein>
    <submittedName>
        <fullName evidence="9">MFS transporter</fullName>
    </submittedName>
</protein>
<evidence type="ECO:0000259" key="8">
    <source>
        <dbReference type="PROSITE" id="PS50850"/>
    </source>
</evidence>
<feature type="transmembrane region" description="Helical" evidence="7">
    <location>
        <begin position="427"/>
        <end position="446"/>
    </location>
</feature>
<feature type="transmembrane region" description="Helical" evidence="7">
    <location>
        <begin position="220"/>
        <end position="241"/>
    </location>
</feature>
<evidence type="ECO:0000256" key="5">
    <source>
        <dbReference type="ARBA" id="ARBA00022989"/>
    </source>
</evidence>
<evidence type="ECO:0000256" key="3">
    <source>
        <dbReference type="ARBA" id="ARBA00022475"/>
    </source>
</evidence>
<dbReference type="PROSITE" id="PS50850">
    <property type="entry name" value="MFS"/>
    <property type="match status" value="1"/>
</dbReference>
<feature type="transmembrane region" description="Helical" evidence="7">
    <location>
        <begin position="335"/>
        <end position="356"/>
    </location>
</feature>
<dbReference type="EMBL" id="VTZN01000071">
    <property type="protein sequence ID" value="KAA1249829.1"/>
    <property type="molecule type" value="Genomic_DNA"/>
</dbReference>
<feature type="domain" description="Major facilitator superfamily (MFS) profile" evidence="8">
    <location>
        <begin position="54"/>
        <end position="451"/>
    </location>
</feature>
<feature type="transmembrane region" description="Helical" evidence="7">
    <location>
        <begin position="102"/>
        <end position="121"/>
    </location>
</feature>
<evidence type="ECO:0000313" key="10">
    <source>
        <dbReference type="Proteomes" id="UP000324701"/>
    </source>
</evidence>
<keyword evidence="4 7" id="KW-0812">Transmembrane</keyword>
<keyword evidence="6 7" id="KW-0472">Membrane</keyword>
<dbReference type="GO" id="GO:0005886">
    <property type="term" value="C:plasma membrane"/>
    <property type="evidence" value="ECO:0007669"/>
    <property type="project" value="UniProtKB-SubCell"/>
</dbReference>
<dbReference type="SUPFAM" id="SSF103473">
    <property type="entry name" value="MFS general substrate transporter"/>
    <property type="match status" value="1"/>
</dbReference>
<keyword evidence="5 7" id="KW-1133">Transmembrane helix</keyword>
<name>A0A5B1BRZ0_MYCSI</name>
<feature type="transmembrane region" description="Helical" evidence="7">
    <location>
        <begin position="400"/>
        <end position="421"/>
    </location>
</feature>
<feature type="transmembrane region" description="Helical" evidence="7">
    <location>
        <begin position="303"/>
        <end position="323"/>
    </location>
</feature>
<dbReference type="InterPro" id="IPR011701">
    <property type="entry name" value="MFS"/>
</dbReference>
<keyword evidence="2" id="KW-0813">Transport</keyword>
<comment type="caution">
    <text evidence="9">The sequence shown here is derived from an EMBL/GenBank/DDBJ whole genome shotgun (WGS) entry which is preliminary data.</text>
</comment>
<evidence type="ECO:0000256" key="2">
    <source>
        <dbReference type="ARBA" id="ARBA00022448"/>
    </source>
</evidence>
<dbReference type="GO" id="GO:0022857">
    <property type="term" value="F:transmembrane transporter activity"/>
    <property type="evidence" value="ECO:0007669"/>
    <property type="project" value="InterPro"/>
</dbReference>
<feature type="transmembrane region" description="Helical" evidence="7">
    <location>
        <begin position="64"/>
        <end position="90"/>
    </location>
</feature>
<organism evidence="9 10">
    <name type="scientific">Mycobacterium simiae</name>
    <name type="common">Mycobacterium habana</name>
    <dbReference type="NCBI Taxonomy" id="1784"/>
    <lineage>
        <taxon>Bacteria</taxon>
        <taxon>Bacillati</taxon>
        <taxon>Actinomycetota</taxon>
        <taxon>Actinomycetes</taxon>
        <taxon>Mycobacteriales</taxon>
        <taxon>Mycobacteriaceae</taxon>
        <taxon>Mycobacterium</taxon>
        <taxon>Mycobacterium simiae complex</taxon>
    </lineage>
</organism>
<dbReference type="PANTHER" id="PTHR23517">
    <property type="entry name" value="RESISTANCE PROTEIN MDTM, PUTATIVE-RELATED-RELATED"/>
    <property type="match status" value="1"/>
</dbReference>
<evidence type="ECO:0000256" key="4">
    <source>
        <dbReference type="ARBA" id="ARBA00022692"/>
    </source>
</evidence>
<reference evidence="9 10" key="1">
    <citation type="submission" date="2019-09" db="EMBL/GenBank/DDBJ databases">
        <title>Report of infection by Mycobacterium simiae a patient suffering from pulmonary tuberculosis.</title>
        <authorList>
            <person name="Mohanty P.S."/>
            <person name="Bansal A.K."/>
            <person name="Singh H."/>
            <person name="Sharma S."/>
            <person name="Patil S.A."/>
            <person name="Upadhaya P."/>
            <person name="Singh P.K."/>
            <person name="Kumar D."/>
            <person name="Kumar S."/>
            <person name="Singh R.K."/>
            <person name="Chaudhary B."/>
        </authorList>
    </citation>
    <scope>NUCLEOTIDE SEQUENCE [LARGE SCALE GENOMIC DNA]</scope>
    <source>
        <strain evidence="9 10">JAL-560-SIM</strain>
    </source>
</reference>
<dbReference type="InterPro" id="IPR036259">
    <property type="entry name" value="MFS_trans_sf"/>
</dbReference>
<dbReference type="Pfam" id="PF07690">
    <property type="entry name" value="MFS_1"/>
    <property type="match status" value="1"/>
</dbReference>
<dbReference type="Proteomes" id="UP000324701">
    <property type="component" value="Unassembled WGS sequence"/>
</dbReference>